<dbReference type="PANTHER" id="PTHR34661">
    <property type="entry name" value="INCREASED DNA METHYLATION 3"/>
    <property type="match status" value="1"/>
</dbReference>
<keyword evidence="2" id="KW-1185">Reference proteome</keyword>
<dbReference type="InterPro" id="IPR039321">
    <property type="entry name" value="IDM2/3-like"/>
</dbReference>
<sequence>MDSKEKLHYTRRSSITLKPMISDCKFLIDFIITTYLGPDLKSHNPKCSILQRLISASSPYNLTHLGPSYVSISLLEKLYYYLLKDSSPDLILSLDMLHLYVKGKLSLQDSDFTHDSLQFTSFFPLDLHQQIWYPHSFRIVKGVLLIDDPVLTCFKQEEDLNRFKSLTGFSTFKLNLNECLAFQIHHLLSNDINKVPEAIPNGRCPSEQFQHVHKTKYSADDNPKIQEFPRVVPTKDKAMGDCSKPTMMPLLSVPDIDTCDKDHSLVLTGTARRGLFGPSVGVVDIGISEAAYLFRVSLPGVKKVSNHFSCEIESDGRVEIRGLLGGGRSIMKQSRFFEMKIRQLCSPGPFTLSFSLPGPVDPRLFAPNFRSDGIFEGVVIKH</sequence>
<gene>
    <name evidence="1" type="ORF">Lalb_Chr15g0090631</name>
</gene>
<dbReference type="EMBL" id="WOCE01000015">
    <property type="protein sequence ID" value="KAE9599360.1"/>
    <property type="molecule type" value="Genomic_DNA"/>
</dbReference>
<reference evidence="2" key="1">
    <citation type="journal article" date="2020" name="Nat. Commun.">
        <title>Genome sequence of the cluster root forming white lupin.</title>
        <authorList>
            <person name="Hufnagel B."/>
            <person name="Marques A."/>
            <person name="Soriano A."/>
            <person name="Marques L."/>
            <person name="Divol F."/>
            <person name="Doumas P."/>
            <person name="Sallet E."/>
            <person name="Mancinotti D."/>
            <person name="Carrere S."/>
            <person name="Marande W."/>
            <person name="Arribat S."/>
            <person name="Keller J."/>
            <person name="Huneau C."/>
            <person name="Blein T."/>
            <person name="Aime D."/>
            <person name="Laguerre M."/>
            <person name="Taylor J."/>
            <person name="Schubert V."/>
            <person name="Nelson M."/>
            <person name="Geu-Flores F."/>
            <person name="Crespi M."/>
            <person name="Gallardo-Guerrero K."/>
            <person name="Delaux P.-M."/>
            <person name="Salse J."/>
            <person name="Berges H."/>
            <person name="Guyot R."/>
            <person name="Gouzy J."/>
            <person name="Peret B."/>
        </authorList>
    </citation>
    <scope>NUCLEOTIDE SEQUENCE [LARGE SCALE GENOMIC DNA]</scope>
    <source>
        <strain evidence="2">cv. Amiga</strain>
    </source>
</reference>
<dbReference type="CDD" id="cd06464">
    <property type="entry name" value="ACD_sHsps-like"/>
    <property type="match status" value="1"/>
</dbReference>
<accession>A0A6A4PAN7</accession>
<dbReference type="Proteomes" id="UP000447434">
    <property type="component" value="Chromosome 15"/>
</dbReference>
<dbReference type="GO" id="GO:0005634">
    <property type="term" value="C:nucleus"/>
    <property type="evidence" value="ECO:0007669"/>
    <property type="project" value="TreeGrafter"/>
</dbReference>
<dbReference type="PANTHER" id="PTHR34661:SF1">
    <property type="entry name" value="INCREASED DNA METHYLATION 3"/>
    <property type="match status" value="1"/>
</dbReference>
<evidence type="ECO:0000313" key="2">
    <source>
        <dbReference type="Proteomes" id="UP000447434"/>
    </source>
</evidence>
<dbReference type="AlphaFoldDB" id="A0A6A4PAN7"/>
<dbReference type="InterPro" id="IPR008978">
    <property type="entry name" value="HSP20-like_chaperone"/>
</dbReference>
<dbReference type="FunFam" id="2.60.40.790:FF:000049">
    <property type="entry name" value="Increased DNA methylation 3"/>
    <property type="match status" value="1"/>
</dbReference>
<evidence type="ECO:0000313" key="1">
    <source>
        <dbReference type="EMBL" id="KAE9599360.1"/>
    </source>
</evidence>
<name>A0A6A4PAN7_LUPAL</name>
<comment type="caution">
    <text evidence="1">The sequence shown here is derived from an EMBL/GenBank/DDBJ whole genome shotgun (WGS) entry which is preliminary data.</text>
</comment>
<dbReference type="Gene3D" id="2.60.40.790">
    <property type="match status" value="1"/>
</dbReference>
<dbReference type="OrthoDB" id="1211981at2759"/>
<proteinExistence type="predicted"/>
<organism evidence="1 2">
    <name type="scientific">Lupinus albus</name>
    <name type="common">White lupine</name>
    <name type="synonym">Lupinus termis</name>
    <dbReference type="NCBI Taxonomy" id="3870"/>
    <lineage>
        <taxon>Eukaryota</taxon>
        <taxon>Viridiplantae</taxon>
        <taxon>Streptophyta</taxon>
        <taxon>Embryophyta</taxon>
        <taxon>Tracheophyta</taxon>
        <taxon>Spermatophyta</taxon>
        <taxon>Magnoliopsida</taxon>
        <taxon>eudicotyledons</taxon>
        <taxon>Gunneridae</taxon>
        <taxon>Pentapetalae</taxon>
        <taxon>rosids</taxon>
        <taxon>fabids</taxon>
        <taxon>Fabales</taxon>
        <taxon>Fabaceae</taxon>
        <taxon>Papilionoideae</taxon>
        <taxon>50 kb inversion clade</taxon>
        <taxon>genistoids sensu lato</taxon>
        <taxon>core genistoids</taxon>
        <taxon>Genisteae</taxon>
        <taxon>Lupinus</taxon>
    </lineage>
</organism>
<protein>
    <submittedName>
        <fullName evidence="1">Putative HSP20-like chaperone</fullName>
    </submittedName>
</protein>